<dbReference type="GeneID" id="26262414"/>
<keyword evidence="1" id="KW-0175">Coiled coil</keyword>
<dbReference type="Proteomes" id="UP000031056">
    <property type="component" value="Unassembled WGS sequence"/>
</dbReference>
<gene>
    <name evidence="2" type="ORF">M896_100040</name>
</gene>
<proteinExistence type="predicted"/>
<accession>A0A0B2UJ57</accession>
<dbReference type="HOGENOM" id="CLU_915554_0_0_1"/>
<evidence type="ECO:0000313" key="3">
    <source>
        <dbReference type="Proteomes" id="UP000031056"/>
    </source>
</evidence>
<keyword evidence="3" id="KW-1185">Reference proteome</keyword>
<dbReference type="OrthoDB" id="2193238at2759"/>
<dbReference type="AlphaFoldDB" id="A0A0B2UJ57"/>
<name>A0A0B2UJ57_9MICR</name>
<sequence length="308" mass="37065">MPLESHVKRSEMQLTEEEIQSEKMNELKKANMRLQGEISILRKNMISLEKENFSMKEQKSQASLYELRKIESLKKEVNVLRVESRIKENQFRAFKKQKVEPVIDIKWALLKAKSEISFSLYPFEYRRLKFLKDFFYHDFCQLDSKLVIKEMKQWISRFKEFVEFYILFSCKAEVFKEFFHTVLVNQMFSERKIEFFNTLPVDWILNFNDERMVVLVKDYVDKNFRQMIFFLHRVVEERPFLLNVIMTKEMFNEVAKMNTKGARRLVAGICKRGGMSFVNHTNLQYVAQDDLKAIYGSQYFEVKLGFEL</sequence>
<dbReference type="RefSeq" id="XP_014563062.1">
    <property type="nucleotide sequence ID" value="XM_014707576.1"/>
</dbReference>
<feature type="coiled-coil region" evidence="1">
    <location>
        <begin position="24"/>
        <end position="90"/>
    </location>
</feature>
<comment type="caution">
    <text evidence="2">The sequence shown here is derived from an EMBL/GenBank/DDBJ whole genome shotgun (WGS) entry which is preliminary data.</text>
</comment>
<reference evidence="2 3" key="1">
    <citation type="journal article" date="2014" name="MBio">
        <title>The Ordospora colligata genome; evolution of extreme reduction in microsporidia and host-to-parasite horizontal gene transfer.</title>
        <authorList>
            <person name="Pombert J.-F."/>
            <person name="Haag K.L."/>
            <person name="Beidas S."/>
            <person name="Ebert D."/>
            <person name="Keeling P.J."/>
        </authorList>
    </citation>
    <scope>NUCLEOTIDE SEQUENCE [LARGE SCALE GENOMIC DNA]</scope>
    <source>
        <strain evidence="2 3">OC4</strain>
    </source>
</reference>
<organism evidence="2 3">
    <name type="scientific">Ordospora colligata OC4</name>
    <dbReference type="NCBI Taxonomy" id="1354746"/>
    <lineage>
        <taxon>Eukaryota</taxon>
        <taxon>Fungi</taxon>
        <taxon>Fungi incertae sedis</taxon>
        <taxon>Microsporidia</taxon>
        <taxon>Ordosporidae</taxon>
        <taxon>Ordospora</taxon>
    </lineage>
</organism>
<dbReference type="InParanoid" id="A0A0B2UJ57"/>
<dbReference type="EMBL" id="JOKQ01000010">
    <property type="protein sequence ID" value="KHN69020.1"/>
    <property type="molecule type" value="Genomic_DNA"/>
</dbReference>
<evidence type="ECO:0000256" key="1">
    <source>
        <dbReference type="SAM" id="Coils"/>
    </source>
</evidence>
<dbReference type="VEuPathDB" id="MicrosporidiaDB:M896_100040"/>
<evidence type="ECO:0000313" key="2">
    <source>
        <dbReference type="EMBL" id="KHN69020.1"/>
    </source>
</evidence>
<protein>
    <submittedName>
        <fullName evidence="2">Uncharacterized protein</fullName>
    </submittedName>
</protein>